<evidence type="ECO:0000259" key="7">
    <source>
        <dbReference type="PROSITE" id="PS50089"/>
    </source>
</evidence>
<dbReference type="EMBL" id="JADBJN010000001">
    <property type="protein sequence ID" value="KAG5681706.1"/>
    <property type="molecule type" value="Genomic_DNA"/>
</dbReference>
<keyword evidence="2 5" id="KW-0863">Zinc-finger</keyword>
<reference evidence="8" key="1">
    <citation type="submission" date="2021-03" db="EMBL/GenBank/DDBJ databases">
        <title>Chromosome level genome of the anhydrobiotic midge Polypedilum vanderplanki.</title>
        <authorList>
            <person name="Yoshida Y."/>
            <person name="Kikawada T."/>
            <person name="Gusev O."/>
        </authorList>
    </citation>
    <scope>NUCLEOTIDE SEQUENCE</scope>
    <source>
        <strain evidence="8">NIAS01</strain>
        <tissue evidence="8">Whole body or cell culture</tissue>
    </source>
</reference>
<accession>A0A9J6CHM1</accession>
<evidence type="ECO:0000256" key="1">
    <source>
        <dbReference type="ARBA" id="ARBA00022723"/>
    </source>
</evidence>
<dbReference type="GO" id="GO:0016925">
    <property type="term" value="P:protein sumoylation"/>
    <property type="evidence" value="ECO:0007669"/>
    <property type="project" value="TreeGrafter"/>
</dbReference>
<name>A0A9J6CHM1_POLVA</name>
<dbReference type="InterPro" id="IPR001841">
    <property type="entry name" value="Znf_RING"/>
</dbReference>
<evidence type="ECO:0000313" key="9">
    <source>
        <dbReference type="Proteomes" id="UP001107558"/>
    </source>
</evidence>
<evidence type="ECO:0000256" key="2">
    <source>
        <dbReference type="ARBA" id="ARBA00022771"/>
    </source>
</evidence>
<keyword evidence="1" id="KW-0479">Metal-binding</keyword>
<dbReference type="InterPro" id="IPR013083">
    <property type="entry name" value="Znf_RING/FYVE/PHD"/>
</dbReference>
<dbReference type="GO" id="GO:0007131">
    <property type="term" value="P:reciprocal meiotic recombination"/>
    <property type="evidence" value="ECO:0007669"/>
    <property type="project" value="InterPro"/>
</dbReference>
<dbReference type="GO" id="GO:0008270">
    <property type="term" value="F:zinc ion binding"/>
    <property type="evidence" value="ECO:0007669"/>
    <property type="project" value="UniProtKB-KW"/>
</dbReference>
<dbReference type="AlphaFoldDB" id="A0A9J6CHM1"/>
<dbReference type="GO" id="GO:0019789">
    <property type="term" value="F:SUMO transferase activity"/>
    <property type="evidence" value="ECO:0007669"/>
    <property type="project" value="InterPro"/>
</dbReference>
<dbReference type="PANTHER" id="PTHR22663:SF17">
    <property type="entry name" value="RING FINGER PROTEIN NARYA-RELATED"/>
    <property type="match status" value="1"/>
</dbReference>
<dbReference type="SUPFAM" id="SSF57850">
    <property type="entry name" value="RING/U-box"/>
    <property type="match status" value="1"/>
</dbReference>
<dbReference type="Gene3D" id="3.30.40.10">
    <property type="entry name" value="Zinc/RING finger domain, C3HC4 (zinc finger)"/>
    <property type="match status" value="1"/>
</dbReference>
<keyword evidence="4" id="KW-0469">Meiosis</keyword>
<evidence type="ECO:0000256" key="6">
    <source>
        <dbReference type="SAM" id="MobiDB-lite"/>
    </source>
</evidence>
<gene>
    <name evidence="8" type="ORF">PVAND_011116</name>
</gene>
<dbReference type="PROSITE" id="PS50089">
    <property type="entry name" value="ZF_RING_2"/>
    <property type="match status" value="1"/>
</dbReference>
<keyword evidence="3" id="KW-0862">Zinc</keyword>
<dbReference type="PANTHER" id="PTHR22663">
    <property type="entry name" value="RING FINGER PROTEIN NARYA-RELATED"/>
    <property type="match status" value="1"/>
</dbReference>
<sequence>MLLFCNVCAFASTKDNINLFLTCGHILCKACIRPNESGMTKCQICNKIANFKELDKLPEGLKKKFFSDNINEMLQESLKIIQFQQQQEHNAFQKINKYRDKSAKLQKYLNKEMVEIKQFDSTYGKLRQRREQMQAKLAEIQKREMQQNKPQNQRYRERHTSIDSFNSSPVTKSSVNNTNSFNFTPSINQEYFPNTAVINMNRRKSIGEASSRSPFFT</sequence>
<keyword evidence="9" id="KW-1185">Reference proteome</keyword>
<proteinExistence type="predicted"/>
<dbReference type="GO" id="GO:0000795">
    <property type="term" value="C:synaptonemal complex"/>
    <property type="evidence" value="ECO:0007669"/>
    <property type="project" value="InterPro"/>
</dbReference>
<protein>
    <recommendedName>
        <fullName evidence="7">RING-type domain-containing protein</fullName>
    </recommendedName>
</protein>
<evidence type="ECO:0000256" key="4">
    <source>
        <dbReference type="ARBA" id="ARBA00023254"/>
    </source>
</evidence>
<organism evidence="8 9">
    <name type="scientific">Polypedilum vanderplanki</name>
    <name type="common">Sleeping chironomid midge</name>
    <dbReference type="NCBI Taxonomy" id="319348"/>
    <lineage>
        <taxon>Eukaryota</taxon>
        <taxon>Metazoa</taxon>
        <taxon>Ecdysozoa</taxon>
        <taxon>Arthropoda</taxon>
        <taxon>Hexapoda</taxon>
        <taxon>Insecta</taxon>
        <taxon>Pterygota</taxon>
        <taxon>Neoptera</taxon>
        <taxon>Endopterygota</taxon>
        <taxon>Diptera</taxon>
        <taxon>Nematocera</taxon>
        <taxon>Chironomoidea</taxon>
        <taxon>Chironomidae</taxon>
        <taxon>Chironominae</taxon>
        <taxon>Polypedilum</taxon>
        <taxon>Polypedilum</taxon>
    </lineage>
</organism>
<evidence type="ECO:0000313" key="8">
    <source>
        <dbReference type="EMBL" id="KAG5681706.1"/>
    </source>
</evidence>
<comment type="caution">
    <text evidence="8">The sequence shown here is derived from an EMBL/GenBank/DDBJ whole genome shotgun (WGS) entry which is preliminary data.</text>
</comment>
<dbReference type="InterPro" id="IPR042123">
    <property type="entry name" value="Zip3/RNF212-like"/>
</dbReference>
<evidence type="ECO:0000256" key="3">
    <source>
        <dbReference type="ARBA" id="ARBA00022833"/>
    </source>
</evidence>
<dbReference type="GO" id="GO:0007129">
    <property type="term" value="P:homologous chromosome pairing at meiosis"/>
    <property type="evidence" value="ECO:0007669"/>
    <property type="project" value="TreeGrafter"/>
</dbReference>
<dbReference type="Proteomes" id="UP001107558">
    <property type="component" value="Chromosome 1"/>
</dbReference>
<dbReference type="PROSITE" id="PS00518">
    <property type="entry name" value="ZF_RING_1"/>
    <property type="match status" value="1"/>
</dbReference>
<feature type="domain" description="RING-type" evidence="7">
    <location>
        <begin position="5"/>
        <end position="46"/>
    </location>
</feature>
<feature type="region of interest" description="Disordered" evidence="6">
    <location>
        <begin position="142"/>
        <end position="173"/>
    </location>
</feature>
<evidence type="ECO:0000256" key="5">
    <source>
        <dbReference type="PROSITE-ProRule" id="PRU00175"/>
    </source>
</evidence>
<dbReference type="InterPro" id="IPR017907">
    <property type="entry name" value="Znf_RING_CS"/>
</dbReference>